<dbReference type="Gene3D" id="3.40.50.150">
    <property type="entry name" value="Vaccinia Virus protein VP39"/>
    <property type="match status" value="1"/>
</dbReference>
<gene>
    <name evidence="2" type="ORF">SAMN06295967_105240</name>
</gene>
<dbReference type="Proteomes" id="UP000198480">
    <property type="component" value="Unassembled WGS sequence"/>
</dbReference>
<dbReference type="Pfam" id="PF05050">
    <property type="entry name" value="Methyltransf_21"/>
    <property type="match status" value="1"/>
</dbReference>
<dbReference type="NCBIfam" id="TIGR01444">
    <property type="entry name" value="fkbM_fam"/>
    <property type="match status" value="1"/>
</dbReference>
<sequence>MEPNPVIFRLLEKNIKDNNLTNITLFNCCLSNKEGFEDFFFENESTNNLSGSIYETRGNEFQVKVKSIKLSSIMKDELFDLIKIDVEGAERQIFQDLVENDKIKLSDSYFIEYHHHSNMENVFSEMISFFETKGFKFNLRSVFKKPTSFQDILIFFHKKII</sequence>
<evidence type="ECO:0000313" key="2">
    <source>
        <dbReference type="EMBL" id="SNS23806.1"/>
    </source>
</evidence>
<dbReference type="SUPFAM" id="SSF53335">
    <property type="entry name" value="S-adenosyl-L-methionine-dependent methyltransferases"/>
    <property type="match status" value="1"/>
</dbReference>
<reference evidence="3" key="1">
    <citation type="submission" date="2017-06" db="EMBL/GenBank/DDBJ databases">
        <authorList>
            <person name="Varghese N."/>
            <person name="Submissions S."/>
        </authorList>
    </citation>
    <scope>NUCLEOTIDE SEQUENCE [LARGE SCALE GENOMIC DNA]</scope>
    <source>
        <strain evidence="3">5C</strain>
    </source>
</reference>
<dbReference type="AlphaFoldDB" id="A0A239CU90"/>
<dbReference type="InterPro" id="IPR052514">
    <property type="entry name" value="SAM-dependent_MTase"/>
</dbReference>
<dbReference type="GO" id="GO:0032259">
    <property type="term" value="P:methylation"/>
    <property type="evidence" value="ECO:0007669"/>
    <property type="project" value="UniProtKB-KW"/>
</dbReference>
<dbReference type="PANTHER" id="PTHR34203">
    <property type="entry name" value="METHYLTRANSFERASE, FKBM FAMILY PROTEIN"/>
    <property type="match status" value="1"/>
</dbReference>
<evidence type="ECO:0000259" key="1">
    <source>
        <dbReference type="Pfam" id="PF05050"/>
    </source>
</evidence>
<protein>
    <submittedName>
        <fullName evidence="2">Methyltransferase, FkbM family</fullName>
    </submittedName>
</protein>
<dbReference type="InterPro" id="IPR029063">
    <property type="entry name" value="SAM-dependent_MTases_sf"/>
</dbReference>
<keyword evidence="3" id="KW-1185">Reference proteome</keyword>
<proteinExistence type="predicted"/>
<keyword evidence="2" id="KW-0808">Transferase</keyword>
<dbReference type="InterPro" id="IPR006342">
    <property type="entry name" value="FkbM_mtfrase"/>
</dbReference>
<name>A0A239CU90_9BACT</name>
<feature type="domain" description="Methyltransferase FkbM" evidence="1">
    <location>
        <begin position="2"/>
        <end position="137"/>
    </location>
</feature>
<dbReference type="GO" id="GO:0008168">
    <property type="term" value="F:methyltransferase activity"/>
    <property type="evidence" value="ECO:0007669"/>
    <property type="project" value="UniProtKB-KW"/>
</dbReference>
<accession>A0A239CU90</accession>
<evidence type="ECO:0000313" key="3">
    <source>
        <dbReference type="Proteomes" id="UP000198480"/>
    </source>
</evidence>
<organism evidence="2 3">
    <name type="scientific">Belliella buryatensis</name>
    <dbReference type="NCBI Taxonomy" id="1500549"/>
    <lineage>
        <taxon>Bacteria</taxon>
        <taxon>Pseudomonadati</taxon>
        <taxon>Bacteroidota</taxon>
        <taxon>Cytophagia</taxon>
        <taxon>Cytophagales</taxon>
        <taxon>Cyclobacteriaceae</taxon>
        <taxon>Belliella</taxon>
    </lineage>
</organism>
<dbReference type="PANTHER" id="PTHR34203:SF15">
    <property type="entry name" value="SLL1173 PROTEIN"/>
    <property type="match status" value="1"/>
</dbReference>
<dbReference type="EMBL" id="FZOK01000005">
    <property type="protein sequence ID" value="SNS23806.1"/>
    <property type="molecule type" value="Genomic_DNA"/>
</dbReference>
<keyword evidence="2" id="KW-0489">Methyltransferase</keyword>